<name>A0A0R3T2B2_RODNA</name>
<dbReference type="WBParaSite" id="HNAJ_0000106201-mRNA-1">
    <property type="protein sequence ID" value="HNAJ_0000106201-mRNA-1"/>
    <property type="gene ID" value="HNAJ_0000106201"/>
</dbReference>
<reference evidence="8 9" key="2">
    <citation type="submission" date="2018-11" db="EMBL/GenBank/DDBJ databases">
        <authorList>
            <consortium name="Pathogen Informatics"/>
        </authorList>
    </citation>
    <scope>NUCLEOTIDE SEQUENCE [LARGE SCALE GENOMIC DNA]</scope>
</reference>
<accession>A0A0R3T2B2</accession>
<evidence type="ECO:0000256" key="6">
    <source>
        <dbReference type="SAM" id="Phobius"/>
    </source>
</evidence>
<evidence type="ECO:0000313" key="8">
    <source>
        <dbReference type="EMBL" id="VDN96921.1"/>
    </source>
</evidence>
<dbReference type="OrthoDB" id="6058203at2759"/>
<dbReference type="InterPro" id="IPR029021">
    <property type="entry name" value="Prot-tyrosine_phosphatase-like"/>
</dbReference>
<reference evidence="10" key="1">
    <citation type="submission" date="2017-02" db="UniProtKB">
        <authorList>
            <consortium name="WormBaseParasite"/>
        </authorList>
    </citation>
    <scope>IDENTIFICATION</scope>
</reference>
<evidence type="ECO:0000256" key="5">
    <source>
        <dbReference type="ARBA" id="ARBA00051722"/>
    </source>
</evidence>
<evidence type="ECO:0000256" key="2">
    <source>
        <dbReference type="ARBA" id="ARBA00013064"/>
    </source>
</evidence>
<dbReference type="PROSITE" id="PS50055">
    <property type="entry name" value="TYR_PHOSPHATASE_PTP"/>
    <property type="match status" value="1"/>
</dbReference>
<keyword evidence="6" id="KW-0812">Transmembrane</keyword>
<evidence type="ECO:0000256" key="4">
    <source>
        <dbReference type="ARBA" id="ARBA00022912"/>
    </source>
</evidence>
<comment type="catalytic activity">
    <reaction evidence="5">
        <text>O-phospho-L-tyrosyl-[protein] + H2O = L-tyrosyl-[protein] + phosphate</text>
        <dbReference type="Rhea" id="RHEA:10684"/>
        <dbReference type="Rhea" id="RHEA-COMP:10136"/>
        <dbReference type="Rhea" id="RHEA-COMP:20101"/>
        <dbReference type="ChEBI" id="CHEBI:15377"/>
        <dbReference type="ChEBI" id="CHEBI:43474"/>
        <dbReference type="ChEBI" id="CHEBI:46858"/>
        <dbReference type="ChEBI" id="CHEBI:61978"/>
        <dbReference type="EC" id="3.1.3.48"/>
    </reaction>
</comment>
<keyword evidence="9" id="KW-1185">Reference proteome</keyword>
<evidence type="ECO:0000313" key="9">
    <source>
        <dbReference type="Proteomes" id="UP000278807"/>
    </source>
</evidence>
<dbReference type="EMBL" id="UZAE01000373">
    <property type="protein sequence ID" value="VDN96921.1"/>
    <property type="molecule type" value="Genomic_DNA"/>
</dbReference>
<dbReference type="SMART" id="SM00060">
    <property type="entry name" value="FN3"/>
    <property type="match status" value="2"/>
</dbReference>
<dbReference type="STRING" id="102285.A0A0R3T2B2"/>
<dbReference type="PANTHER" id="PTHR19134">
    <property type="entry name" value="RECEPTOR-TYPE TYROSINE-PROTEIN PHOSPHATASE"/>
    <property type="match status" value="1"/>
</dbReference>
<dbReference type="SUPFAM" id="SSF52799">
    <property type="entry name" value="(Phosphotyrosine protein) phosphatases II"/>
    <property type="match status" value="1"/>
</dbReference>
<protein>
    <recommendedName>
        <fullName evidence="2">protein-tyrosine-phosphatase</fullName>
        <ecNumber evidence="2">3.1.3.48</ecNumber>
    </recommendedName>
</protein>
<dbReference type="SMART" id="SM00194">
    <property type="entry name" value="PTPc"/>
    <property type="match status" value="1"/>
</dbReference>
<sequence>MKSFFFIKIFAPRGSLGHSVPFVAIVWTIIVIALLIVLVVSRDLAVPVILVSPNVKQCLVRAKLLNPPQLDAECSTMFVSWRPFNLSVDIGNADIREYRVELLLSSGEVVENKTVLIGKLIDNIYREVFTNVEPGESYRAQVTPIFFVGPFSDDGYLEEGLPSPLSEAVYVSKEGELRFIFFSQLGCHSNIVPFVPTDNSTIQTITLTNCPNILEFNNTVPSGGRLNGPRDCSLIGLSTNWAIFQWHHNSISCGLGNLVGYELSLAVLGQDTGPSNDQVSSPLSSEEVTVKRYRTDAFSTFLITQDLLPGTRYRAQVFAIYERGTVACSGMKMGDMESNTRIIGGLGHFEFTTFTELEAQSSPKVKISVLEQSSDRFGVRVQIGGAAISESVQLWTTTVACGSVLELIIDKGRPRIVAPFRGFKASAFPIETRLPKPIDLDGKGSSIQSASGEIGQFTFASNILPATRYRIYGWAVSASEQRFLGVTSDVWTSPKHFLAYHNFELPPPQILEVLAETIVARFPNISGYEGGPVTDYFIAIAPGNFSVLPSPTSLSDSSFIHQRLSLPSTSRIVFHGKSIPRHHITIGDGAVEVEMNLPDSPVAQIYADPRLEPDSNYTLITVVVSSLEEDAIFKPGTEHLFVVSPAKARIVRTLVFMPASGVLSTSVGTGVSIGILLLCFIVLVIYIWWRFLRYPIPFCKKSKQYSLNMRPSRRMSCGSALTTIEDFMTALPKSYPAWSFPLNLRDPRFLVIDPQRGPDSNLLGSKGIHDIAETFFREYKSFSVNKLLSQTHAKQAVNREKNRCPNSLPFDHNRVQLHRRGQFQTDYINASFVDGYMRRKAYICAQSPFNASTASDFWAMIDQCGVSQIITLDNLIESGLVKCTKFWPDKNGSEVTGGYGDALSGSERRQYDTLIVEADEVQEYANFTIRRFRLTDTTNGGENRITQFHYHRWRCQDVDDSDSDYAYGRDENDLVNNFDLLAFLDFYIHQLMHERSVTVGRTCASLRRARQNAIPTARHYALLYDLLFEVGIAGHSILDLDIRSTFASLNQRNVIAGFTYLKEQWYLLHNYSLLMSPRAFASPASVSITGEDDHFIDKELSAVWVDGLTVRKDLLLVCAPRTNSALAAFWQFVFKQKVILCGIFNDYPNRPIL</sequence>
<keyword evidence="3" id="KW-0378">Hydrolase</keyword>
<keyword evidence="6" id="KW-0472">Membrane</keyword>
<dbReference type="Gene3D" id="3.90.190.10">
    <property type="entry name" value="Protein tyrosine phosphatase superfamily"/>
    <property type="match status" value="1"/>
</dbReference>
<dbReference type="Proteomes" id="UP000278807">
    <property type="component" value="Unassembled WGS sequence"/>
</dbReference>
<dbReference type="PANTHER" id="PTHR19134:SF562">
    <property type="entry name" value="PROTEIN-TYROSINE-PHOSPHATASE"/>
    <property type="match status" value="1"/>
</dbReference>
<dbReference type="InterPro" id="IPR050348">
    <property type="entry name" value="Protein-Tyr_Phosphatase"/>
</dbReference>
<evidence type="ECO:0000256" key="3">
    <source>
        <dbReference type="ARBA" id="ARBA00022801"/>
    </source>
</evidence>
<feature type="domain" description="Tyrosine-protein phosphatase" evidence="7">
    <location>
        <begin position="775"/>
        <end position="1030"/>
    </location>
</feature>
<evidence type="ECO:0000259" key="7">
    <source>
        <dbReference type="PROSITE" id="PS50055"/>
    </source>
</evidence>
<dbReference type="EC" id="3.1.3.48" evidence="2"/>
<feature type="transmembrane region" description="Helical" evidence="6">
    <location>
        <begin position="662"/>
        <end position="689"/>
    </location>
</feature>
<evidence type="ECO:0000256" key="1">
    <source>
        <dbReference type="ARBA" id="ARBA00009580"/>
    </source>
</evidence>
<keyword evidence="6" id="KW-1133">Transmembrane helix</keyword>
<gene>
    <name evidence="8" type="ORF">HNAJ_LOCUS1062</name>
</gene>
<dbReference type="InterPro" id="IPR003961">
    <property type="entry name" value="FN3_dom"/>
</dbReference>
<organism evidence="10">
    <name type="scientific">Rodentolepis nana</name>
    <name type="common">Dwarf tapeworm</name>
    <name type="synonym">Hymenolepis nana</name>
    <dbReference type="NCBI Taxonomy" id="102285"/>
    <lineage>
        <taxon>Eukaryota</taxon>
        <taxon>Metazoa</taxon>
        <taxon>Spiralia</taxon>
        <taxon>Lophotrochozoa</taxon>
        <taxon>Platyhelminthes</taxon>
        <taxon>Cestoda</taxon>
        <taxon>Eucestoda</taxon>
        <taxon>Cyclophyllidea</taxon>
        <taxon>Hymenolepididae</taxon>
        <taxon>Rodentolepis</taxon>
    </lineage>
</organism>
<dbReference type="InterPro" id="IPR036116">
    <property type="entry name" value="FN3_sf"/>
</dbReference>
<keyword evidence="4" id="KW-0904">Protein phosphatase</keyword>
<dbReference type="CDD" id="cd00047">
    <property type="entry name" value="PTPc"/>
    <property type="match status" value="1"/>
</dbReference>
<dbReference type="Pfam" id="PF00102">
    <property type="entry name" value="Y_phosphatase"/>
    <property type="match status" value="1"/>
</dbReference>
<feature type="transmembrane region" description="Helical" evidence="6">
    <location>
        <begin position="20"/>
        <end position="40"/>
    </location>
</feature>
<dbReference type="GO" id="GO:0004725">
    <property type="term" value="F:protein tyrosine phosphatase activity"/>
    <property type="evidence" value="ECO:0007669"/>
    <property type="project" value="UniProtKB-EC"/>
</dbReference>
<comment type="similarity">
    <text evidence="1">Belongs to the protein-tyrosine phosphatase family.</text>
</comment>
<dbReference type="AlphaFoldDB" id="A0A0R3T2B2"/>
<dbReference type="SUPFAM" id="SSF49265">
    <property type="entry name" value="Fibronectin type III"/>
    <property type="match status" value="2"/>
</dbReference>
<proteinExistence type="inferred from homology"/>
<dbReference type="InterPro" id="IPR000242">
    <property type="entry name" value="PTP_cat"/>
</dbReference>
<evidence type="ECO:0000313" key="10">
    <source>
        <dbReference type="WBParaSite" id="HNAJ_0000106201-mRNA-1"/>
    </source>
</evidence>